<keyword evidence="7" id="KW-1185">Reference proteome</keyword>
<organism evidence="6 7">
    <name type="scientific">Gordonia insulae</name>
    <dbReference type="NCBI Taxonomy" id="2420509"/>
    <lineage>
        <taxon>Bacteria</taxon>
        <taxon>Bacillati</taxon>
        <taxon>Actinomycetota</taxon>
        <taxon>Actinomycetes</taxon>
        <taxon>Mycobacteriales</taxon>
        <taxon>Gordoniaceae</taxon>
        <taxon>Gordonia</taxon>
    </lineage>
</organism>
<dbReference type="RefSeq" id="WP_124708726.1">
    <property type="nucleotide sequence ID" value="NZ_CP033972.1"/>
</dbReference>
<feature type="DNA-binding region" description="H-T-H motif" evidence="4">
    <location>
        <begin position="33"/>
        <end position="52"/>
    </location>
</feature>
<reference evidence="6 7" key="1">
    <citation type="submission" date="2018-11" db="EMBL/GenBank/DDBJ databases">
        <title>Gordonia insulae sp. nov., isolated from an island soil.</title>
        <authorList>
            <person name="Kim Y.S."/>
            <person name="Kim S.B."/>
        </authorList>
    </citation>
    <scope>NUCLEOTIDE SEQUENCE [LARGE SCALE GENOMIC DNA]</scope>
    <source>
        <strain evidence="6 7">MMS17-SY073</strain>
    </source>
</reference>
<dbReference type="SUPFAM" id="SSF48498">
    <property type="entry name" value="Tetracyclin repressor-like, C-terminal domain"/>
    <property type="match status" value="1"/>
</dbReference>
<evidence type="ECO:0000256" key="4">
    <source>
        <dbReference type="PROSITE-ProRule" id="PRU00335"/>
    </source>
</evidence>
<dbReference type="InterPro" id="IPR050109">
    <property type="entry name" value="HTH-type_TetR-like_transc_reg"/>
</dbReference>
<dbReference type="AlphaFoldDB" id="A0A3G8JNU0"/>
<dbReference type="PANTHER" id="PTHR30055:SF209">
    <property type="entry name" value="POSSIBLE TRANSCRIPTIONAL REGULATORY PROTEIN (PROBABLY TETR-FAMILY)"/>
    <property type="match status" value="1"/>
</dbReference>
<evidence type="ECO:0000313" key="7">
    <source>
        <dbReference type="Proteomes" id="UP000271469"/>
    </source>
</evidence>
<dbReference type="Pfam" id="PF13305">
    <property type="entry name" value="TetR_C_33"/>
    <property type="match status" value="1"/>
</dbReference>
<dbReference type="InterPro" id="IPR001647">
    <property type="entry name" value="HTH_TetR"/>
</dbReference>
<evidence type="ECO:0000313" key="6">
    <source>
        <dbReference type="EMBL" id="AZG46172.1"/>
    </source>
</evidence>
<keyword evidence="3" id="KW-0804">Transcription</keyword>
<dbReference type="Gene3D" id="1.10.357.10">
    <property type="entry name" value="Tetracycline Repressor, domain 2"/>
    <property type="match status" value="1"/>
</dbReference>
<dbReference type="EMBL" id="CP033972">
    <property type="protein sequence ID" value="AZG46172.1"/>
    <property type="molecule type" value="Genomic_DNA"/>
</dbReference>
<dbReference type="SUPFAM" id="SSF46689">
    <property type="entry name" value="Homeodomain-like"/>
    <property type="match status" value="1"/>
</dbReference>
<sequence length="191" mass="20004">MSTTRAETAALTRQALLDAAAELLDRGGPDAVTLREVGGGAGVSRSAAYRHFDDKDALLMALATDAWATVAAGVEAIVGDDSLSPTAALRTALEAVSDLGRARPHLYRLMFAQPTTSSAPTVEAAGRAQDGFLVLVGRVVGVERARPFAGVLMAAAHGVTDLDLSGHLPPEKWHADRHQLMDLLVEMIARG</sequence>
<evidence type="ECO:0000256" key="3">
    <source>
        <dbReference type="ARBA" id="ARBA00023163"/>
    </source>
</evidence>
<dbReference type="InterPro" id="IPR025996">
    <property type="entry name" value="MT1864/Rv1816-like_C"/>
</dbReference>
<gene>
    <name evidence="6" type="primary">betI_8</name>
    <name evidence="6" type="ORF">D7316_02773</name>
</gene>
<evidence type="ECO:0000259" key="5">
    <source>
        <dbReference type="PROSITE" id="PS50977"/>
    </source>
</evidence>
<dbReference type="PANTHER" id="PTHR30055">
    <property type="entry name" value="HTH-TYPE TRANSCRIPTIONAL REGULATOR RUTR"/>
    <property type="match status" value="1"/>
</dbReference>
<dbReference type="PRINTS" id="PR00455">
    <property type="entry name" value="HTHTETR"/>
</dbReference>
<evidence type="ECO:0000256" key="1">
    <source>
        <dbReference type="ARBA" id="ARBA00023015"/>
    </source>
</evidence>
<feature type="domain" description="HTH tetR-type" evidence="5">
    <location>
        <begin position="10"/>
        <end position="70"/>
    </location>
</feature>
<name>A0A3G8JNU0_9ACTN</name>
<accession>A0A3G8JNU0</accession>
<dbReference type="OrthoDB" id="3173376at2"/>
<dbReference type="InterPro" id="IPR009057">
    <property type="entry name" value="Homeodomain-like_sf"/>
</dbReference>
<protein>
    <submittedName>
        <fullName evidence="6">HTH-type transcriptional regulator BetI</fullName>
    </submittedName>
</protein>
<keyword evidence="1" id="KW-0805">Transcription regulation</keyword>
<dbReference type="Proteomes" id="UP000271469">
    <property type="component" value="Chromosome"/>
</dbReference>
<evidence type="ECO:0000256" key="2">
    <source>
        <dbReference type="ARBA" id="ARBA00023125"/>
    </source>
</evidence>
<proteinExistence type="predicted"/>
<dbReference type="PROSITE" id="PS50977">
    <property type="entry name" value="HTH_TETR_2"/>
    <property type="match status" value="1"/>
</dbReference>
<dbReference type="GO" id="GO:0000976">
    <property type="term" value="F:transcription cis-regulatory region binding"/>
    <property type="evidence" value="ECO:0007669"/>
    <property type="project" value="TreeGrafter"/>
</dbReference>
<dbReference type="Pfam" id="PF00440">
    <property type="entry name" value="TetR_N"/>
    <property type="match status" value="1"/>
</dbReference>
<keyword evidence="2 4" id="KW-0238">DNA-binding</keyword>
<dbReference type="GO" id="GO:0003700">
    <property type="term" value="F:DNA-binding transcription factor activity"/>
    <property type="evidence" value="ECO:0007669"/>
    <property type="project" value="TreeGrafter"/>
</dbReference>
<dbReference type="InterPro" id="IPR036271">
    <property type="entry name" value="Tet_transcr_reg_TetR-rel_C_sf"/>
</dbReference>
<dbReference type="KEGG" id="gom:D7316_02773"/>